<organism evidence="3 4">
    <name type="scientific">Mesorhizobium plurifarium</name>
    <dbReference type="NCBI Taxonomy" id="69974"/>
    <lineage>
        <taxon>Bacteria</taxon>
        <taxon>Pseudomonadati</taxon>
        <taxon>Pseudomonadota</taxon>
        <taxon>Alphaproteobacteria</taxon>
        <taxon>Hyphomicrobiales</taxon>
        <taxon>Phyllobacteriaceae</taxon>
        <taxon>Mesorhizobium</taxon>
    </lineage>
</organism>
<sequence>MQLGHMIANLFAVVLLMCVLATVIVIAGQPIWPDAHKPKMVILLPPDAITTGSIKAPTHTHLPNQVDAGLVQPRPNPKRS</sequence>
<evidence type="ECO:0008006" key="5">
    <source>
        <dbReference type="Google" id="ProtNLM"/>
    </source>
</evidence>
<name>A0A090GU79_MESPL</name>
<accession>A0A090GU79</accession>
<gene>
    <name evidence="3" type="ORF">MPL3365_200147</name>
</gene>
<evidence type="ECO:0000256" key="1">
    <source>
        <dbReference type="SAM" id="MobiDB-lite"/>
    </source>
</evidence>
<dbReference type="EMBL" id="CCNE01000013">
    <property type="protein sequence ID" value="CDX55579.1"/>
    <property type="molecule type" value="Genomic_DNA"/>
</dbReference>
<evidence type="ECO:0000313" key="3">
    <source>
        <dbReference type="EMBL" id="CDX55579.1"/>
    </source>
</evidence>
<proteinExistence type="predicted"/>
<evidence type="ECO:0000313" key="4">
    <source>
        <dbReference type="Proteomes" id="UP000046122"/>
    </source>
</evidence>
<dbReference type="Proteomes" id="UP000046122">
    <property type="component" value="Unassembled WGS sequence"/>
</dbReference>
<protein>
    <recommendedName>
        <fullName evidence="5">Polymerase</fullName>
    </recommendedName>
</protein>
<feature type="transmembrane region" description="Helical" evidence="2">
    <location>
        <begin position="6"/>
        <end position="27"/>
    </location>
</feature>
<evidence type="ECO:0000256" key="2">
    <source>
        <dbReference type="SAM" id="Phobius"/>
    </source>
</evidence>
<feature type="region of interest" description="Disordered" evidence="1">
    <location>
        <begin position="54"/>
        <end position="80"/>
    </location>
</feature>
<keyword evidence="2" id="KW-0812">Transmembrane</keyword>
<reference evidence="3 4" key="1">
    <citation type="submission" date="2014-08" db="EMBL/GenBank/DDBJ databases">
        <authorList>
            <person name="Moulin Lionel"/>
        </authorList>
    </citation>
    <scope>NUCLEOTIDE SEQUENCE [LARGE SCALE GENOMIC DNA]</scope>
</reference>
<keyword evidence="2" id="KW-0472">Membrane</keyword>
<dbReference type="AlphaFoldDB" id="A0A090GU79"/>
<keyword evidence="2" id="KW-1133">Transmembrane helix</keyword>